<dbReference type="GO" id="GO:0030001">
    <property type="term" value="P:metal ion transport"/>
    <property type="evidence" value="ECO:0007669"/>
    <property type="project" value="InterPro"/>
</dbReference>
<keyword evidence="3" id="KW-0479">Metal-binding</keyword>
<feature type="chain" id="PRO_5032617157" evidence="6">
    <location>
        <begin position="33"/>
        <end position="315"/>
    </location>
</feature>
<dbReference type="InterPro" id="IPR006127">
    <property type="entry name" value="ZnuA-like"/>
</dbReference>
<organism evidence="7 8">
    <name type="scientific">Herbiconiux flava</name>
    <dbReference type="NCBI Taxonomy" id="881268"/>
    <lineage>
        <taxon>Bacteria</taxon>
        <taxon>Bacillati</taxon>
        <taxon>Actinomycetota</taxon>
        <taxon>Actinomycetes</taxon>
        <taxon>Micrococcales</taxon>
        <taxon>Microbacteriaceae</taxon>
        <taxon>Herbiconiux</taxon>
    </lineage>
</organism>
<dbReference type="PRINTS" id="PR00690">
    <property type="entry name" value="ADHESNFAMILY"/>
</dbReference>
<comment type="caution">
    <text evidence="7">The sequence shown here is derived from an EMBL/GenBank/DDBJ whole genome shotgun (WGS) entry which is preliminary data.</text>
</comment>
<keyword evidence="8" id="KW-1185">Reference proteome</keyword>
<keyword evidence="2 5" id="KW-0813">Transport</keyword>
<name>A0A852SIZ9_9MICO</name>
<dbReference type="RefSeq" id="WP_218869975.1">
    <property type="nucleotide sequence ID" value="NZ_BSEW01000001.1"/>
</dbReference>
<reference evidence="7 8" key="1">
    <citation type="submission" date="2020-07" db="EMBL/GenBank/DDBJ databases">
        <title>Sequencing the genomes of 1000 actinobacteria strains.</title>
        <authorList>
            <person name="Klenk H.-P."/>
        </authorList>
    </citation>
    <scope>NUCLEOTIDE SEQUENCE [LARGE SCALE GENOMIC DNA]</scope>
    <source>
        <strain evidence="7 8">DSM 26474</strain>
    </source>
</reference>
<dbReference type="InterPro" id="IPR006128">
    <property type="entry name" value="Lipoprotein_PsaA-like"/>
</dbReference>
<dbReference type="Pfam" id="PF01297">
    <property type="entry name" value="ZnuA"/>
    <property type="match status" value="1"/>
</dbReference>
<dbReference type="PROSITE" id="PS51257">
    <property type="entry name" value="PROKAR_LIPOPROTEIN"/>
    <property type="match status" value="1"/>
</dbReference>
<accession>A0A852SIZ9</accession>
<evidence type="ECO:0000256" key="2">
    <source>
        <dbReference type="ARBA" id="ARBA00022448"/>
    </source>
</evidence>
<dbReference type="GO" id="GO:0007155">
    <property type="term" value="P:cell adhesion"/>
    <property type="evidence" value="ECO:0007669"/>
    <property type="project" value="InterPro"/>
</dbReference>
<dbReference type="Gene3D" id="3.40.50.1980">
    <property type="entry name" value="Nitrogenase molybdenum iron protein domain"/>
    <property type="match status" value="2"/>
</dbReference>
<sequence>MTATRPARVAATAAILAALAALTGCTATTSMATDPPPAGRPVVAVTTTILGDVVTELVGDQAEVLTLMPPEADPHSFEISATEAARLRDAALVVSNGLGLEEGLQHHVDAAAEDGVPTVEAGELIDPLDYTDGDARGEPDPHFWTDPARMIDIVDGLEPTLAAAEGIDPARLAAAADRYRAELQALDAEMIGRFEAIPSAQRALVTNHHVFGYLADRYGFRVIGAVIPGGTTLAAPSASDLQELVDAIREAGVPTIFADASQPDRLVQVLAEEAGVDVDVVALHTESLSTPGGGAATYLEMMRSNAQLIATGLSP</sequence>
<evidence type="ECO:0000256" key="3">
    <source>
        <dbReference type="ARBA" id="ARBA00022723"/>
    </source>
</evidence>
<dbReference type="SUPFAM" id="SSF53807">
    <property type="entry name" value="Helical backbone' metal receptor"/>
    <property type="match status" value="1"/>
</dbReference>
<evidence type="ECO:0000256" key="1">
    <source>
        <dbReference type="ARBA" id="ARBA00004196"/>
    </source>
</evidence>
<dbReference type="PANTHER" id="PTHR42953">
    <property type="entry name" value="HIGH-AFFINITY ZINC UPTAKE SYSTEM PROTEIN ZNUA-RELATED"/>
    <property type="match status" value="1"/>
</dbReference>
<comment type="similarity">
    <text evidence="5">Belongs to the bacterial solute-binding protein 9 family.</text>
</comment>
<feature type="signal peptide" evidence="6">
    <location>
        <begin position="1"/>
        <end position="32"/>
    </location>
</feature>
<dbReference type="EMBL" id="JACCBM010000001">
    <property type="protein sequence ID" value="NYD69824.1"/>
    <property type="molecule type" value="Genomic_DNA"/>
</dbReference>
<evidence type="ECO:0000313" key="8">
    <source>
        <dbReference type="Proteomes" id="UP000549913"/>
    </source>
</evidence>
<evidence type="ECO:0000256" key="5">
    <source>
        <dbReference type="RuleBase" id="RU003512"/>
    </source>
</evidence>
<protein>
    <submittedName>
        <fullName evidence="7">Zinc/manganese transport system substrate-binding protein</fullName>
    </submittedName>
</protein>
<dbReference type="PANTHER" id="PTHR42953:SF1">
    <property type="entry name" value="METAL-BINDING PROTEIN HI_0362-RELATED"/>
    <property type="match status" value="1"/>
</dbReference>
<dbReference type="InterPro" id="IPR047701">
    <property type="entry name" value="AztC-like"/>
</dbReference>
<comment type="subcellular location">
    <subcellularLocation>
        <location evidence="1">Cell envelope</location>
    </subcellularLocation>
</comment>
<evidence type="ECO:0000256" key="4">
    <source>
        <dbReference type="ARBA" id="ARBA00022729"/>
    </source>
</evidence>
<dbReference type="PRINTS" id="PR00691">
    <property type="entry name" value="ADHESINB"/>
</dbReference>
<keyword evidence="4 6" id="KW-0732">Signal</keyword>
<proteinExistence type="inferred from homology"/>
<dbReference type="GO" id="GO:0030313">
    <property type="term" value="C:cell envelope"/>
    <property type="evidence" value="ECO:0007669"/>
    <property type="project" value="UniProtKB-SubCell"/>
</dbReference>
<evidence type="ECO:0000313" key="7">
    <source>
        <dbReference type="EMBL" id="NYD69824.1"/>
    </source>
</evidence>
<evidence type="ECO:0000256" key="6">
    <source>
        <dbReference type="SAM" id="SignalP"/>
    </source>
</evidence>
<dbReference type="InterPro" id="IPR006129">
    <property type="entry name" value="AdhesinB"/>
</dbReference>
<dbReference type="Proteomes" id="UP000549913">
    <property type="component" value="Unassembled WGS sequence"/>
</dbReference>
<dbReference type="AlphaFoldDB" id="A0A852SIZ9"/>
<dbReference type="NCBIfam" id="NF040870">
    <property type="entry name" value="AztC"/>
    <property type="match status" value="1"/>
</dbReference>
<gene>
    <name evidence="7" type="ORF">BJ984_000982</name>
</gene>
<dbReference type="InterPro" id="IPR050492">
    <property type="entry name" value="Bact_metal-bind_prot9"/>
</dbReference>
<dbReference type="GO" id="GO:0046872">
    <property type="term" value="F:metal ion binding"/>
    <property type="evidence" value="ECO:0007669"/>
    <property type="project" value="UniProtKB-KW"/>
</dbReference>